<evidence type="ECO:0000313" key="4">
    <source>
        <dbReference type="Proteomes" id="UP000291213"/>
    </source>
</evidence>
<comment type="caution">
    <text evidence="3">The sequence shown here is derived from an EMBL/GenBank/DDBJ whole genome shotgun (WGS) entry which is preliminary data.</text>
</comment>
<dbReference type="Proteomes" id="UP000291213">
    <property type="component" value="Unassembled WGS sequence"/>
</dbReference>
<gene>
    <name evidence="3" type="ORF">apy_07050</name>
</gene>
<name>A0A401H9C1_AERPX</name>
<dbReference type="Pfam" id="PF04457">
    <property type="entry name" value="MJ1316"/>
    <property type="match status" value="1"/>
</dbReference>
<reference evidence="3 4" key="1">
    <citation type="submission" date="2017-02" db="EMBL/GenBank/DDBJ databases">
        <title>isolation and characterization of a novel temperate virus Aeropyrum globular virus 1 infecting hyperthermophilic archaeon Aeropyrum.</title>
        <authorList>
            <person name="Yumiya M."/>
            <person name="Yoshida T."/>
            <person name="Sako Y."/>
        </authorList>
    </citation>
    <scope>NUCLEOTIDE SEQUENCE [LARGE SCALE GENOMIC DNA]</scope>
    <source>
        <strain evidence="3 4">YK1-12-2013</strain>
    </source>
</reference>
<evidence type="ECO:0000313" key="3">
    <source>
        <dbReference type="EMBL" id="GBF08980.1"/>
    </source>
</evidence>
<feature type="domain" description="MJ1316 RNA cyclic group end recognition" evidence="2">
    <location>
        <begin position="9"/>
        <end position="84"/>
    </location>
</feature>
<dbReference type="InterPro" id="IPR007547">
    <property type="entry name" value="UPF0248"/>
</dbReference>
<dbReference type="InterPro" id="IPR040459">
    <property type="entry name" value="MJ1316"/>
</dbReference>
<comment type="similarity">
    <text evidence="1">Belongs to the UPF0248 family.</text>
</comment>
<evidence type="ECO:0000256" key="1">
    <source>
        <dbReference type="HAMAP-Rule" id="MF_01245"/>
    </source>
</evidence>
<dbReference type="EMBL" id="BDMD01000037">
    <property type="protein sequence ID" value="GBF08980.1"/>
    <property type="molecule type" value="Genomic_DNA"/>
</dbReference>
<accession>A0A401H9C1</accession>
<protein>
    <recommendedName>
        <fullName evidence="1">UPF0248 protein apy_07050</fullName>
    </recommendedName>
</protein>
<proteinExistence type="inferred from homology"/>
<dbReference type="RefSeq" id="WP_131159994.1">
    <property type="nucleotide sequence ID" value="NZ_BDMD01000037.1"/>
</dbReference>
<evidence type="ECO:0000259" key="2">
    <source>
        <dbReference type="Pfam" id="PF04457"/>
    </source>
</evidence>
<dbReference type="AlphaFoldDB" id="A0A401H9C1"/>
<dbReference type="OrthoDB" id="14794at2157"/>
<organism evidence="3 4">
    <name type="scientific">Aeropyrum pernix</name>
    <dbReference type="NCBI Taxonomy" id="56636"/>
    <lineage>
        <taxon>Archaea</taxon>
        <taxon>Thermoproteota</taxon>
        <taxon>Thermoprotei</taxon>
        <taxon>Desulfurococcales</taxon>
        <taxon>Desulfurococcaceae</taxon>
        <taxon>Aeropyrum</taxon>
    </lineage>
</organism>
<sequence>MGRRRSEIYEAVRRILNYPLEDRGDYSIVYRHRVEGVGEVLREARLESVARVDKWAVHLVNGDSIPLHRIVEIRGPRGETVWRRGLGWLEDLSSRRRTAD</sequence>
<dbReference type="HAMAP" id="MF_01245">
    <property type="entry name" value="UPF0248"/>
    <property type="match status" value="1"/>
</dbReference>